<keyword evidence="3" id="KW-1185">Reference proteome</keyword>
<name>A0A975GMR5_9BACT</name>
<reference evidence="2" key="1">
    <citation type="journal article" date="2021" name="Microb. Physiol.">
        <title>Proteogenomic Insights into the Physiology of Marine, Sulfate-Reducing, Filamentous Desulfonema limicola and Desulfonema magnum.</title>
        <authorList>
            <person name="Schnaars V."/>
            <person name="Wohlbrand L."/>
            <person name="Scheve S."/>
            <person name="Hinrichs C."/>
            <person name="Reinhardt R."/>
            <person name="Rabus R."/>
        </authorList>
    </citation>
    <scope>NUCLEOTIDE SEQUENCE</scope>
    <source>
        <strain evidence="2">4be13</strain>
    </source>
</reference>
<evidence type="ECO:0000313" key="2">
    <source>
        <dbReference type="EMBL" id="QTA87221.1"/>
    </source>
</evidence>
<protein>
    <submittedName>
        <fullName evidence="2">Uncharacterized protein</fullName>
    </submittedName>
</protein>
<dbReference type="AlphaFoldDB" id="A0A975GMR5"/>
<gene>
    <name evidence="2" type="ORF">dnm_032510</name>
</gene>
<accession>A0A975GMR5</accession>
<evidence type="ECO:0000313" key="3">
    <source>
        <dbReference type="Proteomes" id="UP000663722"/>
    </source>
</evidence>
<feature type="region of interest" description="Disordered" evidence="1">
    <location>
        <begin position="1"/>
        <end position="33"/>
    </location>
</feature>
<dbReference type="KEGG" id="dmm:dnm_032510"/>
<dbReference type="EMBL" id="CP061800">
    <property type="protein sequence ID" value="QTA87221.1"/>
    <property type="molecule type" value="Genomic_DNA"/>
</dbReference>
<sequence length="49" mass="5292">MQADMPRVSESHKDGMFATPKKPSLQDSGGVGLSYATNMSSLRDFSNTL</sequence>
<organism evidence="2 3">
    <name type="scientific">Desulfonema magnum</name>
    <dbReference type="NCBI Taxonomy" id="45655"/>
    <lineage>
        <taxon>Bacteria</taxon>
        <taxon>Pseudomonadati</taxon>
        <taxon>Thermodesulfobacteriota</taxon>
        <taxon>Desulfobacteria</taxon>
        <taxon>Desulfobacterales</taxon>
        <taxon>Desulfococcaceae</taxon>
        <taxon>Desulfonema</taxon>
    </lineage>
</organism>
<proteinExistence type="predicted"/>
<evidence type="ECO:0000256" key="1">
    <source>
        <dbReference type="SAM" id="MobiDB-lite"/>
    </source>
</evidence>
<dbReference type="Proteomes" id="UP000663722">
    <property type="component" value="Chromosome"/>
</dbReference>